<feature type="transmembrane region" description="Helical" evidence="1">
    <location>
        <begin position="277"/>
        <end position="299"/>
    </location>
</feature>
<proteinExistence type="predicted"/>
<organism evidence="2 3">
    <name type="scientific">Actinotalea lenta</name>
    <dbReference type="NCBI Taxonomy" id="3064654"/>
    <lineage>
        <taxon>Bacteria</taxon>
        <taxon>Bacillati</taxon>
        <taxon>Actinomycetota</taxon>
        <taxon>Actinomycetes</taxon>
        <taxon>Micrococcales</taxon>
        <taxon>Cellulomonadaceae</taxon>
        <taxon>Actinotalea</taxon>
    </lineage>
</organism>
<accession>A0ABT9DCH0</accession>
<gene>
    <name evidence="2" type="ORF">Q6348_06715</name>
</gene>
<dbReference type="EMBL" id="JAUQYP010000001">
    <property type="protein sequence ID" value="MDO8106888.1"/>
    <property type="molecule type" value="Genomic_DNA"/>
</dbReference>
<dbReference type="Proteomes" id="UP001232536">
    <property type="component" value="Unassembled WGS sequence"/>
</dbReference>
<keyword evidence="1" id="KW-0472">Membrane</keyword>
<feature type="transmembrane region" description="Helical" evidence="1">
    <location>
        <begin position="331"/>
        <end position="351"/>
    </location>
</feature>
<protein>
    <recommendedName>
        <fullName evidence="4">Integral membrane protein</fullName>
    </recommendedName>
</protein>
<keyword evidence="1" id="KW-1133">Transmembrane helix</keyword>
<feature type="transmembrane region" description="Helical" evidence="1">
    <location>
        <begin position="222"/>
        <end position="241"/>
    </location>
</feature>
<keyword evidence="3" id="KW-1185">Reference proteome</keyword>
<sequence>MQTLAVALGARLLSAVVFVVVAGTQAENLWTPAHPSYLDYTGTMWDATWYRQIAEHGYPATLPVGLDGRVLQNRWAFFPLFPSLVRAVMTVTGGTWVVVAPLVALALGLAAMLVVHAVVADAVQAVDVPDRVRRWTPLLTVALLSTSASAPVLQVAYTESTALLGVATALLALRRRRYGVAAIVIVAVGLTRAVALPLAVVVLAHGWSRMRSTTPFGRRGQAAVAGLALLAVASGFAWPTITAQVTGVPGAYELTQGAWRARGAVVPLLPWLDIGRWLLGGWAVPVLAGLAALTVVGLSSRWLRRLGAELHAWVVGYVLYLVAVLEPGTSLVRFAILAFPAWAAISARVLASRRPRRWTVLLVVLGVVGQVAWVGLLWRLVPPSGWPP</sequence>
<dbReference type="RefSeq" id="WP_304600526.1">
    <property type="nucleotide sequence ID" value="NZ_JAUQYP010000001.1"/>
</dbReference>
<evidence type="ECO:0000256" key="1">
    <source>
        <dbReference type="SAM" id="Phobius"/>
    </source>
</evidence>
<comment type="caution">
    <text evidence="2">The sequence shown here is derived from an EMBL/GenBank/DDBJ whole genome shotgun (WGS) entry which is preliminary data.</text>
</comment>
<evidence type="ECO:0008006" key="4">
    <source>
        <dbReference type="Google" id="ProtNLM"/>
    </source>
</evidence>
<evidence type="ECO:0000313" key="2">
    <source>
        <dbReference type="EMBL" id="MDO8106888.1"/>
    </source>
</evidence>
<feature type="transmembrane region" description="Helical" evidence="1">
    <location>
        <begin position="358"/>
        <end position="381"/>
    </location>
</feature>
<feature type="transmembrane region" description="Helical" evidence="1">
    <location>
        <begin position="135"/>
        <end position="157"/>
    </location>
</feature>
<evidence type="ECO:0000313" key="3">
    <source>
        <dbReference type="Proteomes" id="UP001232536"/>
    </source>
</evidence>
<reference evidence="2 3" key="1">
    <citation type="submission" date="2023-07" db="EMBL/GenBank/DDBJ databases">
        <title>Description of novel actinomycetes strains, isolated from tidal flat sediment.</title>
        <authorList>
            <person name="Lu C."/>
        </authorList>
    </citation>
    <scope>NUCLEOTIDE SEQUENCE [LARGE SCALE GENOMIC DNA]</scope>
    <source>
        <strain evidence="2 3">SYSU T00b441</strain>
    </source>
</reference>
<feature type="transmembrane region" description="Helical" evidence="1">
    <location>
        <begin position="96"/>
        <end position="123"/>
    </location>
</feature>
<feature type="transmembrane region" description="Helical" evidence="1">
    <location>
        <begin position="306"/>
        <end position="325"/>
    </location>
</feature>
<keyword evidence="1" id="KW-0812">Transmembrane</keyword>
<name>A0ABT9DCH0_9CELL</name>
<feature type="transmembrane region" description="Helical" evidence="1">
    <location>
        <begin position="177"/>
        <end position="202"/>
    </location>
</feature>